<dbReference type="EC" id="2.6.1.33" evidence="6"/>
<evidence type="ECO:0000313" key="6">
    <source>
        <dbReference type="EMBL" id="TWU05752.1"/>
    </source>
</evidence>
<gene>
    <name evidence="6" type="primary">vioA_1</name>
    <name evidence="6" type="ORF">Pla52n_14670</name>
</gene>
<organism evidence="6 7">
    <name type="scientific">Stieleria varia</name>
    <dbReference type="NCBI Taxonomy" id="2528005"/>
    <lineage>
        <taxon>Bacteria</taxon>
        <taxon>Pseudomonadati</taxon>
        <taxon>Planctomycetota</taxon>
        <taxon>Planctomycetia</taxon>
        <taxon>Pirellulales</taxon>
        <taxon>Pirellulaceae</taxon>
        <taxon>Stieleria</taxon>
    </lineage>
</organism>
<dbReference type="Proteomes" id="UP000320176">
    <property type="component" value="Unassembled WGS sequence"/>
</dbReference>
<keyword evidence="6" id="KW-0032">Aminotransferase</keyword>
<dbReference type="InterPro" id="IPR000653">
    <property type="entry name" value="DegT/StrS_aminotransferase"/>
</dbReference>
<comment type="similarity">
    <text evidence="2 5">Belongs to the DegT/DnrJ/EryC1 family.</text>
</comment>
<accession>A0A5C6B2Q9</accession>
<evidence type="ECO:0000256" key="2">
    <source>
        <dbReference type="ARBA" id="ARBA00037999"/>
    </source>
</evidence>
<dbReference type="EMBL" id="SJPN01000002">
    <property type="protein sequence ID" value="TWU05752.1"/>
    <property type="molecule type" value="Genomic_DNA"/>
</dbReference>
<feature type="modified residue" description="N6-(pyridoxal phosphate)lysine" evidence="4">
    <location>
        <position position="196"/>
    </location>
</feature>
<evidence type="ECO:0000256" key="3">
    <source>
        <dbReference type="PIRSR" id="PIRSR000390-1"/>
    </source>
</evidence>
<dbReference type="InterPro" id="IPR015421">
    <property type="entry name" value="PyrdxlP-dep_Trfase_major"/>
</dbReference>
<dbReference type="InterPro" id="IPR015424">
    <property type="entry name" value="PyrdxlP-dep_Trfase"/>
</dbReference>
<dbReference type="CDD" id="cd00616">
    <property type="entry name" value="AHBA_syn"/>
    <property type="match status" value="1"/>
</dbReference>
<dbReference type="SUPFAM" id="SSF53383">
    <property type="entry name" value="PLP-dependent transferases"/>
    <property type="match status" value="1"/>
</dbReference>
<sequence>MDFSSEFSDCIELPPTLHVGCPNVGDRDLFHRLVDEIFSSRRLTNDGPVVAELESKLCEYLGVRHCVTVCNATLGLQLACRALDLTGEVIVPSFTFVASAHALQWEGVTPVFADVDPIRHTIDPDHVARLVTSRTTGILGVHLWGSPCNPTELAQLASDHGLRLFFDAAHAFGCGNHGKMVGQSGECEVFSFHATKFFNTFEGGAIATNDDALAAKIRRMRSFGFAGVDHVVGIGTNAKMNEVCGAMGLSMFADLESILQCNRRHYLNYRDGLAGIDGVRLFSLDHLEHCNWQYIVVEIDESEFGCSRDDVMRSLHDVGVLARRYFYPGCHRMEPYRTLYRERIDRLPVTERLCDSVLCLPTGSALRESDVDRVCAAIRSLADAKRSVIRRAV</sequence>
<evidence type="ECO:0000313" key="7">
    <source>
        <dbReference type="Proteomes" id="UP000320176"/>
    </source>
</evidence>
<dbReference type="PANTHER" id="PTHR30244:SF9">
    <property type="entry name" value="PROTEIN RV3402C"/>
    <property type="match status" value="1"/>
</dbReference>
<dbReference type="InterPro" id="IPR015422">
    <property type="entry name" value="PyrdxlP-dep_Trfase_small"/>
</dbReference>
<dbReference type="Gene3D" id="3.40.640.10">
    <property type="entry name" value="Type I PLP-dependent aspartate aminotransferase-like (Major domain)"/>
    <property type="match status" value="1"/>
</dbReference>
<evidence type="ECO:0000256" key="5">
    <source>
        <dbReference type="RuleBase" id="RU004508"/>
    </source>
</evidence>
<keyword evidence="1 4" id="KW-0663">Pyridoxal phosphate</keyword>
<reference evidence="6 7" key="1">
    <citation type="submission" date="2019-02" db="EMBL/GenBank/DDBJ databases">
        <title>Deep-cultivation of Planctomycetes and their phenomic and genomic characterization uncovers novel biology.</title>
        <authorList>
            <person name="Wiegand S."/>
            <person name="Jogler M."/>
            <person name="Boedeker C."/>
            <person name="Pinto D."/>
            <person name="Vollmers J."/>
            <person name="Rivas-Marin E."/>
            <person name="Kohn T."/>
            <person name="Peeters S.H."/>
            <person name="Heuer A."/>
            <person name="Rast P."/>
            <person name="Oberbeckmann S."/>
            <person name="Bunk B."/>
            <person name="Jeske O."/>
            <person name="Meyerdierks A."/>
            <person name="Storesund J.E."/>
            <person name="Kallscheuer N."/>
            <person name="Luecker S."/>
            <person name="Lage O.M."/>
            <person name="Pohl T."/>
            <person name="Merkel B.J."/>
            <person name="Hornburger P."/>
            <person name="Mueller R.-W."/>
            <person name="Bruemmer F."/>
            <person name="Labrenz M."/>
            <person name="Spormann A.M."/>
            <person name="Op Den Camp H."/>
            <person name="Overmann J."/>
            <person name="Amann R."/>
            <person name="Jetten M.S.M."/>
            <person name="Mascher T."/>
            <person name="Medema M.H."/>
            <person name="Devos D.P."/>
            <person name="Kaster A.-K."/>
            <person name="Ovreas L."/>
            <person name="Rohde M."/>
            <person name="Galperin M.Y."/>
            <person name="Jogler C."/>
        </authorList>
    </citation>
    <scope>NUCLEOTIDE SEQUENCE [LARGE SCALE GENOMIC DNA]</scope>
    <source>
        <strain evidence="6 7">Pla52n</strain>
    </source>
</reference>
<dbReference type="PIRSF" id="PIRSF000390">
    <property type="entry name" value="PLP_StrS"/>
    <property type="match status" value="1"/>
</dbReference>
<feature type="active site" description="Proton acceptor" evidence="3">
    <location>
        <position position="196"/>
    </location>
</feature>
<keyword evidence="7" id="KW-1185">Reference proteome</keyword>
<dbReference type="Pfam" id="PF01041">
    <property type="entry name" value="DegT_DnrJ_EryC1"/>
    <property type="match status" value="1"/>
</dbReference>
<evidence type="ECO:0000256" key="1">
    <source>
        <dbReference type="ARBA" id="ARBA00022898"/>
    </source>
</evidence>
<dbReference type="RefSeq" id="WP_146518949.1">
    <property type="nucleotide sequence ID" value="NZ_CP151726.1"/>
</dbReference>
<comment type="caution">
    <text evidence="6">The sequence shown here is derived from an EMBL/GenBank/DDBJ whole genome shotgun (WGS) entry which is preliminary data.</text>
</comment>
<name>A0A5C6B2Q9_9BACT</name>
<dbReference type="GO" id="GO:0019179">
    <property type="term" value="F:dTDP-4-amino-4,6-dideoxy-D-glucose transaminase activity"/>
    <property type="evidence" value="ECO:0007669"/>
    <property type="project" value="UniProtKB-EC"/>
</dbReference>
<dbReference type="Gene3D" id="3.90.1150.10">
    <property type="entry name" value="Aspartate Aminotransferase, domain 1"/>
    <property type="match status" value="1"/>
</dbReference>
<dbReference type="AlphaFoldDB" id="A0A5C6B2Q9"/>
<evidence type="ECO:0000256" key="4">
    <source>
        <dbReference type="PIRSR" id="PIRSR000390-2"/>
    </source>
</evidence>
<protein>
    <submittedName>
        <fullName evidence="6">dTDP-4-amino-4,6-dideoxy-D-glucose transaminase</fullName>
        <ecNumber evidence="6">2.6.1.33</ecNumber>
    </submittedName>
</protein>
<dbReference type="GO" id="GO:0030170">
    <property type="term" value="F:pyridoxal phosphate binding"/>
    <property type="evidence" value="ECO:0007669"/>
    <property type="project" value="TreeGrafter"/>
</dbReference>
<dbReference type="PANTHER" id="PTHR30244">
    <property type="entry name" value="TRANSAMINASE"/>
    <property type="match status" value="1"/>
</dbReference>
<proteinExistence type="inferred from homology"/>
<dbReference type="OrthoDB" id="9810913at2"/>
<keyword evidence="6" id="KW-0808">Transferase</keyword>
<dbReference type="GO" id="GO:0000271">
    <property type="term" value="P:polysaccharide biosynthetic process"/>
    <property type="evidence" value="ECO:0007669"/>
    <property type="project" value="TreeGrafter"/>
</dbReference>